<sequence>MNSRERVGRWVESQPVQRFVLAVIIFNGITIGLETSPWMRQNFGQTLRILDYAAITIFVVEILAKLYAYGWRFFRDGWNVFDFIIIGIALVPASGPFAVLRALRILRLVRLVERLPRLRFVVEALLKSLPGISAIAALMALLFYIAAAMATTLFAAGFPQWFGNIGRSLYTLFQIMTLESWSMGIVRPVMEEHPYAWLFFVPFILASAFTMLNLFIAVIVDTMQNLHKGAESTPEDPESAEEPGSHPEAIATASSQDLLLEEVRALRAQVTALERDR</sequence>
<protein>
    <submittedName>
        <fullName evidence="8">Ion transporter</fullName>
    </submittedName>
</protein>
<dbReference type="Proteomes" id="UP000463857">
    <property type="component" value="Chromosome"/>
</dbReference>
<feature type="transmembrane region" description="Helical" evidence="6">
    <location>
        <begin position="80"/>
        <end position="103"/>
    </location>
</feature>
<evidence type="ECO:0000256" key="3">
    <source>
        <dbReference type="ARBA" id="ARBA00022989"/>
    </source>
</evidence>
<evidence type="ECO:0000256" key="2">
    <source>
        <dbReference type="ARBA" id="ARBA00022692"/>
    </source>
</evidence>
<evidence type="ECO:0000256" key="4">
    <source>
        <dbReference type="ARBA" id="ARBA00023136"/>
    </source>
</evidence>
<gene>
    <name evidence="8" type="ORF">EK0264_07350</name>
</gene>
<keyword evidence="4 6" id="KW-0472">Membrane</keyword>
<dbReference type="KEGG" id="eke:EK0264_07350"/>
<keyword evidence="2 6" id="KW-0812">Transmembrane</keyword>
<evidence type="ECO:0000256" key="1">
    <source>
        <dbReference type="ARBA" id="ARBA00004141"/>
    </source>
</evidence>
<dbReference type="RefSeq" id="WP_159544263.1">
    <property type="nucleotide sequence ID" value="NZ_CP047156.1"/>
</dbReference>
<dbReference type="InterPro" id="IPR027359">
    <property type="entry name" value="Volt_channel_dom_sf"/>
</dbReference>
<feature type="domain" description="Ion transport" evidence="7">
    <location>
        <begin position="16"/>
        <end position="228"/>
    </location>
</feature>
<dbReference type="GO" id="GO:0005248">
    <property type="term" value="F:voltage-gated sodium channel activity"/>
    <property type="evidence" value="ECO:0007669"/>
    <property type="project" value="TreeGrafter"/>
</dbReference>
<keyword evidence="9" id="KW-1185">Reference proteome</keyword>
<feature type="transmembrane region" description="Helical" evidence="6">
    <location>
        <begin position="19"/>
        <end position="37"/>
    </location>
</feature>
<dbReference type="AlphaFoldDB" id="A0A7L4YM09"/>
<dbReference type="Gene3D" id="1.20.120.350">
    <property type="entry name" value="Voltage-gated potassium channels. Chain C"/>
    <property type="match status" value="1"/>
</dbReference>
<proteinExistence type="predicted"/>
<feature type="transmembrane region" description="Helical" evidence="6">
    <location>
        <begin position="195"/>
        <end position="220"/>
    </location>
</feature>
<name>A0A7L4YM09_9ACTN</name>
<reference evidence="8 9" key="1">
    <citation type="journal article" date="2018" name="Int. J. Syst. Evol. Microbiol.">
        <title>Epidermidibacterium keratini gen. nov., sp. nov., a member of the family Sporichthyaceae, isolated from keratin epidermis.</title>
        <authorList>
            <person name="Lee D.G."/>
            <person name="Trujillo M.E."/>
            <person name="Kang S."/>
            <person name="Nam J.J."/>
            <person name="Kim Y.J."/>
        </authorList>
    </citation>
    <scope>NUCLEOTIDE SEQUENCE [LARGE SCALE GENOMIC DNA]</scope>
    <source>
        <strain evidence="8 9">EPI-7</strain>
    </source>
</reference>
<dbReference type="PANTHER" id="PTHR10037">
    <property type="entry name" value="VOLTAGE-GATED CATION CHANNEL CALCIUM AND SODIUM"/>
    <property type="match status" value="1"/>
</dbReference>
<dbReference type="OrthoDB" id="5297065at2"/>
<keyword evidence="3 6" id="KW-1133">Transmembrane helix</keyword>
<evidence type="ECO:0000256" key="6">
    <source>
        <dbReference type="SAM" id="Phobius"/>
    </source>
</evidence>
<dbReference type="InterPro" id="IPR005821">
    <property type="entry name" value="Ion_trans_dom"/>
</dbReference>
<feature type="transmembrane region" description="Helical" evidence="6">
    <location>
        <begin position="124"/>
        <end position="147"/>
    </location>
</feature>
<feature type="region of interest" description="Disordered" evidence="5">
    <location>
        <begin position="228"/>
        <end position="248"/>
    </location>
</feature>
<dbReference type="InParanoid" id="A0A7L4YM09"/>
<evidence type="ECO:0000259" key="7">
    <source>
        <dbReference type="Pfam" id="PF00520"/>
    </source>
</evidence>
<feature type="transmembrane region" description="Helical" evidence="6">
    <location>
        <begin position="49"/>
        <end position="68"/>
    </location>
</feature>
<dbReference type="GO" id="GO:0001518">
    <property type="term" value="C:voltage-gated sodium channel complex"/>
    <property type="evidence" value="ECO:0007669"/>
    <property type="project" value="TreeGrafter"/>
</dbReference>
<evidence type="ECO:0000256" key="5">
    <source>
        <dbReference type="SAM" id="MobiDB-lite"/>
    </source>
</evidence>
<dbReference type="PANTHER" id="PTHR10037:SF62">
    <property type="entry name" value="SODIUM CHANNEL PROTEIN 60E"/>
    <property type="match status" value="1"/>
</dbReference>
<organism evidence="8 9">
    <name type="scientific">Epidermidibacterium keratini</name>
    <dbReference type="NCBI Taxonomy" id="1891644"/>
    <lineage>
        <taxon>Bacteria</taxon>
        <taxon>Bacillati</taxon>
        <taxon>Actinomycetota</taxon>
        <taxon>Actinomycetes</taxon>
        <taxon>Sporichthyales</taxon>
        <taxon>Sporichthyaceae</taxon>
        <taxon>Epidermidibacterium</taxon>
    </lineage>
</organism>
<evidence type="ECO:0000313" key="8">
    <source>
        <dbReference type="EMBL" id="QHC00108.1"/>
    </source>
</evidence>
<dbReference type="Pfam" id="PF00520">
    <property type="entry name" value="Ion_trans"/>
    <property type="match status" value="1"/>
</dbReference>
<evidence type="ECO:0000313" key="9">
    <source>
        <dbReference type="Proteomes" id="UP000463857"/>
    </source>
</evidence>
<accession>A0A7L4YM09</accession>
<dbReference type="SUPFAM" id="SSF81324">
    <property type="entry name" value="Voltage-gated potassium channels"/>
    <property type="match status" value="1"/>
</dbReference>
<dbReference type="EMBL" id="CP047156">
    <property type="protein sequence ID" value="QHC00108.1"/>
    <property type="molecule type" value="Genomic_DNA"/>
</dbReference>
<dbReference type="Gene3D" id="1.10.287.70">
    <property type="match status" value="1"/>
</dbReference>
<comment type="subcellular location">
    <subcellularLocation>
        <location evidence="1">Membrane</location>
        <topology evidence="1">Multi-pass membrane protein</topology>
    </subcellularLocation>
</comment>
<dbReference type="InterPro" id="IPR043203">
    <property type="entry name" value="VGCC_Ca_Na"/>
</dbReference>